<evidence type="ECO:0000313" key="5">
    <source>
        <dbReference type="EMBL" id="OYQ36426.1"/>
    </source>
</evidence>
<sequence length="236" mass="25379">MLTNHRGGRTRHMHWVHLSVCMSLDGHIDSDCGRRLILSSEEDCHDMHAIRADCDAILVGAATVRRDKPRLTVRYPELVAARRTRGLPEQPSKVVVTSSGDLDPDSAFFQQGGPVIVLCDEAALAVTRARLGPVATVVGMVASDGVAGILTQLSGLGIQRLMVEGGCQILTQFLSAGAFHRLRIAVAPFLLGRAAAPRLAGPAFYPHGPDNRLRILSTRTLGNIAVIDMENPDPQV</sequence>
<evidence type="ECO:0000256" key="1">
    <source>
        <dbReference type="ARBA" id="ARBA00005104"/>
    </source>
</evidence>
<dbReference type="PANTHER" id="PTHR38011:SF7">
    <property type="entry name" value="2,5-DIAMINO-6-RIBOSYLAMINO-4(3H)-PYRIMIDINONE 5'-PHOSPHATE REDUCTASE"/>
    <property type="match status" value="1"/>
</dbReference>
<accession>A0A255Z4P2</accession>
<evidence type="ECO:0000313" key="6">
    <source>
        <dbReference type="Proteomes" id="UP000216998"/>
    </source>
</evidence>
<dbReference type="Pfam" id="PF01872">
    <property type="entry name" value="RibD_C"/>
    <property type="match status" value="1"/>
</dbReference>
<dbReference type="InterPro" id="IPR024072">
    <property type="entry name" value="DHFR-like_dom_sf"/>
</dbReference>
<dbReference type="Gene3D" id="3.40.430.10">
    <property type="entry name" value="Dihydrofolate Reductase, subunit A"/>
    <property type="match status" value="1"/>
</dbReference>
<dbReference type="InterPro" id="IPR002734">
    <property type="entry name" value="RibDG_C"/>
</dbReference>
<comment type="caution">
    <text evidence="5">The sequence shown here is derived from an EMBL/GenBank/DDBJ whole genome shotgun (WGS) entry which is preliminary data.</text>
</comment>
<dbReference type="EMBL" id="NOXU01000022">
    <property type="protein sequence ID" value="OYQ36426.1"/>
    <property type="molecule type" value="Genomic_DNA"/>
</dbReference>
<name>A0A255Z4P2_9PROT</name>
<reference evidence="5 6" key="1">
    <citation type="submission" date="2017-07" db="EMBL/GenBank/DDBJ databases">
        <title>Niveispirillum cyanobacteriorum sp. nov., isolated from cyanobacterial aggregates in a eutrophic lake.</title>
        <authorList>
            <person name="Cai H."/>
        </authorList>
    </citation>
    <scope>NUCLEOTIDE SEQUENCE [LARGE SCALE GENOMIC DNA]</scope>
    <source>
        <strain evidence="6">TH1-14</strain>
    </source>
</reference>
<evidence type="ECO:0000259" key="4">
    <source>
        <dbReference type="Pfam" id="PF01872"/>
    </source>
</evidence>
<dbReference type="SUPFAM" id="SSF53597">
    <property type="entry name" value="Dihydrofolate reductase-like"/>
    <property type="match status" value="1"/>
</dbReference>
<dbReference type="AlphaFoldDB" id="A0A255Z4P2"/>
<protein>
    <recommendedName>
        <fullName evidence="4">Bacterial bifunctional deaminase-reductase C-terminal domain-containing protein</fullName>
    </recommendedName>
</protein>
<dbReference type="RefSeq" id="WP_094454020.1">
    <property type="nucleotide sequence ID" value="NZ_NOXU01000022.1"/>
</dbReference>
<comment type="pathway">
    <text evidence="1">Cofactor biosynthesis; riboflavin biosynthesis.</text>
</comment>
<dbReference type="Proteomes" id="UP000216998">
    <property type="component" value="Unassembled WGS sequence"/>
</dbReference>
<evidence type="ECO:0000256" key="2">
    <source>
        <dbReference type="ARBA" id="ARBA00022857"/>
    </source>
</evidence>
<dbReference type="InterPro" id="IPR050765">
    <property type="entry name" value="Riboflavin_Biosynth_HTPR"/>
</dbReference>
<gene>
    <name evidence="5" type="ORF">CHU95_04130</name>
</gene>
<dbReference type="OrthoDB" id="9800865at2"/>
<dbReference type="GO" id="GO:0009231">
    <property type="term" value="P:riboflavin biosynthetic process"/>
    <property type="evidence" value="ECO:0007669"/>
    <property type="project" value="InterPro"/>
</dbReference>
<feature type="domain" description="Bacterial bifunctional deaminase-reductase C-terminal" evidence="4">
    <location>
        <begin position="15"/>
        <end position="223"/>
    </location>
</feature>
<dbReference type="GO" id="GO:0008703">
    <property type="term" value="F:5-amino-6-(5-phosphoribosylamino)uracil reductase activity"/>
    <property type="evidence" value="ECO:0007669"/>
    <property type="project" value="InterPro"/>
</dbReference>
<dbReference type="PANTHER" id="PTHR38011">
    <property type="entry name" value="DIHYDROFOLATE REDUCTASE FAMILY PROTEIN (AFU_ORTHOLOGUE AFUA_8G06820)"/>
    <property type="match status" value="1"/>
</dbReference>
<keyword evidence="2" id="KW-0521">NADP</keyword>
<evidence type="ECO:0000256" key="3">
    <source>
        <dbReference type="ARBA" id="ARBA00023002"/>
    </source>
</evidence>
<proteinExistence type="predicted"/>
<keyword evidence="3" id="KW-0560">Oxidoreductase</keyword>
<keyword evidence="6" id="KW-1185">Reference proteome</keyword>
<organism evidence="5 6">
    <name type="scientific">Niveispirillum lacus</name>
    <dbReference type="NCBI Taxonomy" id="1981099"/>
    <lineage>
        <taxon>Bacteria</taxon>
        <taxon>Pseudomonadati</taxon>
        <taxon>Pseudomonadota</taxon>
        <taxon>Alphaproteobacteria</taxon>
        <taxon>Rhodospirillales</taxon>
        <taxon>Azospirillaceae</taxon>
        <taxon>Niveispirillum</taxon>
    </lineage>
</organism>